<organism evidence="2 3">
    <name type="scientific">Candidatus Electrothrix marina</name>
    <dbReference type="NCBI Taxonomy" id="1859130"/>
    <lineage>
        <taxon>Bacteria</taxon>
        <taxon>Pseudomonadati</taxon>
        <taxon>Thermodesulfobacteriota</taxon>
        <taxon>Desulfobulbia</taxon>
        <taxon>Desulfobulbales</taxon>
        <taxon>Desulfobulbaceae</taxon>
        <taxon>Candidatus Electrothrix</taxon>
    </lineage>
</organism>
<proteinExistence type="predicted"/>
<protein>
    <submittedName>
        <fullName evidence="2">Type II secretory pathway, component ExeA (Predicted ATPase)</fullName>
    </submittedName>
</protein>
<dbReference type="Gene3D" id="3.40.50.300">
    <property type="entry name" value="P-loop containing nucleotide triphosphate hydrolases"/>
    <property type="match status" value="1"/>
</dbReference>
<feature type="domain" description="ORC1/DEAH AAA+ ATPase" evidence="1">
    <location>
        <begin position="42"/>
        <end position="166"/>
    </location>
</feature>
<dbReference type="CDD" id="cd00009">
    <property type="entry name" value="AAA"/>
    <property type="match status" value="1"/>
</dbReference>
<name>A0A3S3QDQ3_9BACT</name>
<reference evidence="2 3" key="1">
    <citation type="submission" date="2017-01" db="EMBL/GenBank/DDBJ databases">
        <title>The cable genome- insights into the physiology and evolution of filamentous bacteria capable of sulfide oxidation via long distance electron transfer.</title>
        <authorList>
            <person name="Schreiber L."/>
            <person name="Bjerg J.T."/>
            <person name="Boggild A."/>
            <person name="Van De Vossenberg J."/>
            <person name="Meysman F."/>
            <person name="Nielsen L.P."/>
            <person name="Schramm A."/>
            <person name="Kjeldsen K.U."/>
        </authorList>
    </citation>
    <scope>NUCLEOTIDE SEQUENCE [LARGE SCALE GENOMIC DNA]</scope>
    <source>
        <strain evidence="2">A2</strain>
    </source>
</reference>
<feature type="non-terminal residue" evidence="2">
    <location>
        <position position="243"/>
    </location>
</feature>
<sequence length="243" mass="27035">MYLRHFGLKYPPFTRKPNPDVFFAQAGRKNILKDLRDDLRQGNAAMLLTGPEASGKTLFCRLIRHRLDGTSCKVVYLDNPVGSFDELLGRICLQLGMPLSADMEQDMTAVLQTLLRGRQEKGKRVLLLIDEAEKMFLAALERLFRLLNELNEQYGTQAMLVGRPALNISLEQLSGYCEDVRIASSYKLEAFSPEETGAYLVYRLRAAGGGRGLKDPVFSGDAVQEIFRLGKGVPGVTDGIAFT</sequence>
<dbReference type="Pfam" id="PF13401">
    <property type="entry name" value="AAA_22"/>
    <property type="match status" value="1"/>
</dbReference>
<dbReference type="SUPFAM" id="SSF52540">
    <property type="entry name" value="P-loop containing nucleoside triphosphate hydrolases"/>
    <property type="match status" value="1"/>
</dbReference>
<dbReference type="PANTHER" id="PTHR35894:SF1">
    <property type="entry name" value="PHOSPHORIBULOKINASE _ URIDINE KINASE FAMILY"/>
    <property type="match status" value="1"/>
</dbReference>
<gene>
    <name evidence="2" type="ORF">VT99_13062</name>
</gene>
<comment type="caution">
    <text evidence="2">The sequence shown here is derived from an EMBL/GenBank/DDBJ whole genome shotgun (WGS) entry which is preliminary data.</text>
</comment>
<accession>A0A3S3QDQ3</accession>
<dbReference type="InterPro" id="IPR027417">
    <property type="entry name" value="P-loop_NTPase"/>
</dbReference>
<dbReference type="PANTHER" id="PTHR35894">
    <property type="entry name" value="GENERAL SECRETION PATHWAY PROTEIN A-RELATED"/>
    <property type="match status" value="1"/>
</dbReference>
<evidence type="ECO:0000259" key="1">
    <source>
        <dbReference type="Pfam" id="PF13401"/>
    </source>
</evidence>
<dbReference type="AlphaFoldDB" id="A0A3S3QDQ3"/>
<dbReference type="GO" id="GO:0016887">
    <property type="term" value="F:ATP hydrolysis activity"/>
    <property type="evidence" value="ECO:0007669"/>
    <property type="project" value="InterPro"/>
</dbReference>
<dbReference type="Proteomes" id="UP000286862">
    <property type="component" value="Unassembled WGS sequence"/>
</dbReference>
<evidence type="ECO:0000313" key="2">
    <source>
        <dbReference type="EMBL" id="RWX44770.1"/>
    </source>
</evidence>
<dbReference type="InterPro" id="IPR052026">
    <property type="entry name" value="ExeA_AAA_ATPase_DNA-bind"/>
</dbReference>
<dbReference type="EMBL" id="MTKQ01000306">
    <property type="protein sequence ID" value="RWX44770.1"/>
    <property type="molecule type" value="Genomic_DNA"/>
</dbReference>
<evidence type="ECO:0000313" key="3">
    <source>
        <dbReference type="Proteomes" id="UP000286862"/>
    </source>
</evidence>
<dbReference type="InterPro" id="IPR049945">
    <property type="entry name" value="AAA_22"/>
</dbReference>